<evidence type="ECO:0000256" key="1">
    <source>
        <dbReference type="SAM" id="Coils"/>
    </source>
</evidence>
<gene>
    <name evidence="3" type="ORF">H8S64_21160</name>
</gene>
<evidence type="ECO:0000313" key="3">
    <source>
        <dbReference type="EMBL" id="MBC5623606.1"/>
    </source>
</evidence>
<proteinExistence type="predicted"/>
<sequence>MTTGNKNKLFYWFNIIFLMINTSLVVFLWSNTSQEQPTENTSQELNMEFLREELELTDEQYKQLMGMDRQVLKRHETVLKLLCQNRYRLLHELAKPEPSMEELNNTARSVGFLHRALKKQTIYHLLNVKKICTPEQSKKLNKIFIDILEIDKHCPECKTKCSKSEKKEKCRRCTKTYPYDNQAEDRLRQQEKDSLL</sequence>
<dbReference type="Proteomes" id="UP000646484">
    <property type="component" value="Unassembled WGS sequence"/>
</dbReference>
<keyword evidence="2" id="KW-1133">Transmembrane helix</keyword>
<dbReference type="RefSeq" id="WP_186978631.1">
    <property type="nucleotide sequence ID" value="NZ_JACOOH010000012.1"/>
</dbReference>
<reference evidence="3 4" key="1">
    <citation type="submission" date="2020-08" db="EMBL/GenBank/DDBJ databases">
        <title>Genome public.</title>
        <authorList>
            <person name="Liu C."/>
            <person name="Sun Q."/>
        </authorList>
    </citation>
    <scope>NUCLEOTIDE SEQUENCE [LARGE SCALE GENOMIC DNA]</scope>
    <source>
        <strain evidence="3 4">NSJ-56</strain>
    </source>
</reference>
<protein>
    <recommendedName>
        <fullName evidence="5">Periplasmic heavy metal sensor</fullName>
    </recommendedName>
</protein>
<dbReference type="Gene3D" id="1.20.120.1490">
    <property type="match status" value="1"/>
</dbReference>
<name>A0ABR7D6N5_9BACT</name>
<evidence type="ECO:0000313" key="4">
    <source>
        <dbReference type="Proteomes" id="UP000646484"/>
    </source>
</evidence>
<evidence type="ECO:0000256" key="2">
    <source>
        <dbReference type="SAM" id="Phobius"/>
    </source>
</evidence>
<keyword evidence="1" id="KW-0175">Coiled coil</keyword>
<keyword evidence="2" id="KW-0812">Transmembrane</keyword>
<feature type="transmembrane region" description="Helical" evidence="2">
    <location>
        <begin position="9"/>
        <end position="29"/>
    </location>
</feature>
<organism evidence="3 4">
    <name type="scientific">Butyricimonas hominis</name>
    <dbReference type="NCBI Taxonomy" id="2763032"/>
    <lineage>
        <taxon>Bacteria</taxon>
        <taxon>Pseudomonadati</taxon>
        <taxon>Bacteroidota</taxon>
        <taxon>Bacteroidia</taxon>
        <taxon>Bacteroidales</taxon>
        <taxon>Odoribacteraceae</taxon>
        <taxon>Butyricimonas</taxon>
    </lineage>
</organism>
<accession>A0ABR7D6N5</accession>
<keyword evidence="4" id="KW-1185">Reference proteome</keyword>
<dbReference type="EMBL" id="JACOOH010000012">
    <property type="protein sequence ID" value="MBC5623606.1"/>
    <property type="molecule type" value="Genomic_DNA"/>
</dbReference>
<evidence type="ECO:0008006" key="5">
    <source>
        <dbReference type="Google" id="ProtNLM"/>
    </source>
</evidence>
<keyword evidence="2" id="KW-0472">Membrane</keyword>
<comment type="caution">
    <text evidence="3">The sequence shown here is derived from an EMBL/GenBank/DDBJ whole genome shotgun (WGS) entry which is preliminary data.</text>
</comment>
<feature type="coiled-coil region" evidence="1">
    <location>
        <begin position="40"/>
        <end position="67"/>
    </location>
</feature>